<evidence type="ECO:0000256" key="3">
    <source>
        <dbReference type="PIRSR" id="PIRSR004848-1"/>
    </source>
</evidence>
<proteinExistence type="inferred from homology"/>
<dbReference type="Proteomes" id="UP000650511">
    <property type="component" value="Unassembled WGS sequence"/>
</dbReference>
<dbReference type="HAMAP" id="MF_02087">
    <property type="entry name" value="PLP_homeostasis"/>
    <property type="match status" value="1"/>
</dbReference>
<dbReference type="InterPro" id="IPR001608">
    <property type="entry name" value="Ala_racemase_N"/>
</dbReference>
<dbReference type="GO" id="GO:0030170">
    <property type="term" value="F:pyridoxal phosphate binding"/>
    <property type="evidence" value="ECO:0007669"/>
    <property type="project" value="UniProtKB-UniRule"/>
</dbReference>
<feature type="domain" description="Alanine racemase N-terminal" evidence="5">
    <location>
        <begin position="15"/>
        <end position="234"/>
    </location>
</feature>
<dbReference type="AlphaFoldDB" id="A0A8J3A873"/>
<evidence type="ECO:0000256" key="2">
    <source>
        <dbReference type="HAMAP-Rule" id="MF_02087"/>
    </source>
</evidence>
<dbReference type="SUPFAM" id="SSF51419">
    <property type="entry name" value="PLP-binding barrel"/>
    <property type="match status" value="1"/>
</dbReference>
<dbReference type="InterPro" id="IPR029066">
    <property type="entry name" value="PLP-binding_barrel"/>
</dbReference>
<comment type="cofactor">
    <cofactor evidence="3">
        <name>pyridoxal 5'-phosphate</name>
        <dbReference type="ChEBI" id="CHEBI:597326"/>
    </cofactor>
</comment>
<dbReference type="PIRSF" id="PIRSF004848">
    <property type="entry name" value="YBL036c_PLPDEIII"/>
    <property type="match status" value="1"/>
</dbReference>
<keyword evidence="1 2" id="KW-0663">Pyridoxal phosphate</keyword>
<dbReference type="PANTHER" id="PTHR10146:SF14">
    <property type="entry name" value="PYRIDOXAL PHOSPHATE HOMEOSTASIS PROTEIN"/>
    <property type="match status" value="1"/>
</dbReference>
<evidence type="ECO:0000256" key="1">
    <source>
        <dbReference type="ARBA" id="ARBA00022898"/>
    </source>
</evidence>
<comment type="function">
    <text evidence="2">Pyridoxal 5'-phosphate (PLP)-binding protein, which is involved in PLP homeostasis.</text>
</comment>
<dbReference type="RefSeq" id="WP_130649593.1">
    <property type="nucleotide sequence ID" value="NZ_BMHA01000003.1"/>
</dbReference>
<dbReference type="NCBIfam" id="TIGR00044">
    <property type="entry name" value="YggS family pyridoxal phosphate-dependent enzyme"/>
    <property type="match status" value="1"/>
</dbReference>
<feature type="modified residue" description="N6-(pyridoxal phosphate)lysine" evidence="2 3">
    <location>
        <position position="42"/>
    </location>
</feature>
<reference evidence="6" key="1">
    <citation type="journal article" date="2014" name="Int. J. Syst. Evol. Microbiol.">
        <title>Complete genome sequence of Corynebacterium casei LMG S-19264T (=DSM 44701T), isolated from a smear-ripened cheese.</title>
        <authorList>
            <consortium name="US DOE Joint Genome Institute (JGI-PGF)"/>
            <person name="Walter F."/>
            <person name="Albersmeier A."/>
            <person name="Kalinowski J."/>
            <person name="Ruckert C."/>
        </authorList>
    </citation>
    <scope>NUCLEOTIDE SEQUENCE</scope>
    <source>
        <strain evidence="6">CGMCC 1.14988</strain>
    </source>
</reference>
<dbReference type="OrthoDB" id="9804072at2"/>
<dbReference type="PANTHER" id="PTHR10146">
    <property type="entry name" value="PROLINE SYNTHETASE CO-TRANSCRIBED BACTERIAL HOMOLOG PROTEIN"/>
    <property type="match status" value="1"/>
</dbReference>
<comment type="similarity">
    <text evidence="2 4">Belongs to the pyridoxal phosphate-binding protein YggS/PROSC family.</text>
</comment>
<dbReference type="Pfam" id="PF01168">
    <property type="entry name" value="Ala_racemase_N"/>
    <property type="match status" value="1"/>
</dbReference>
<comment type="caution">
    <text evidence="6">The sequence shown here is derived from an EMBL/GenBank/DDBJ whole genome shotgun (WGS) entry which is preliminary data.</text>
</comment>
<evidence type="ECO:0000313" key="7">
    <source>
        <dbReference type="Proteomes" id="UP000650511"/>
    </source>
</evidence>
<gene>
    <name evidence="6" type="ORF">GCM10011354_08600</name>
</gene>
<keyword evidence="7" id="KW-1185">Reference proteome</keyword>
<reference evidence="6" key="2">
    <citation type="submission" date="2020-09" db="EMBL/GenBank/DDBJ databases">
        <authorList>
            <person name="Sun Q."/>
            <person name="Zhou Y."/>
        </authorList>
    </citation>
    <scope>NUCLEOTIDE SEQUENCE</scope>
    <source>
        <strain evidence="6">CGMCC 1.14988</strain>
    </source>
</reference>
<organism evidence="6 7">
    <name type="scientific">Egicoccus halophilus</name>
    <dbReference type="NCBI Taxonomy" id="1670830"/>
    <lineage>
        <taxon>Bacteria</taxon>
        <taxon>Bacillati</taxon>
        <taxon>Actinomycetota</taxon>
        <taxon>Nitriliruptoria</taxon>
        <taxon>Egicoccales</taxon>
        <taxon>Egicoccaceae</taxon>
        <taxon>Egicoccus</taxon>
    </lineage>
</organism>
<dbReference type="EMBL" id="BMHA01000003">
    <property type="protein sequence ID" value="GGI04339.1"/>
    <property type="molecule type" value="Genomic_DNA"/>
</dbReference>
<dbReference type="Gene3D" id="3.20.20.10">
    <property type="entry name" value="Alanine racemase"/>
    <property type="match status" value="1"/>
</dbReference>
<dbReference type="FunFam" id="3.20.20.10:FF:000018">
    <property type="entry name" value="Pyridoxal phosphate homeostasis protein"/>
    <property type="match status" value="1"/>
</dbReference>
<dbReference type="InterPro" id="IPR011078">
    <property type="entry name" value="PyrdxlP_homeostasis"/>
</dbReference>
<protein>
    <recommendedName>
        <fullName evidence="2">Pyridoxal phosphate homeostasis protein</fullName>
        <shortName evidence="2">PLP homeostasis protein</shortName>
    </recommendedName>
</protein>
<name>A0A8J3A873_9ACTN</name>
<evidence type="ECO:0000256" key="4">
    <source>
        <dbReference type="RuleBase" id="RU004514"/>
    </source>
</evidence>
<evidence type="ECO:0000313" key="6">
    <source>
        <dbReference type="EMBL" id="GGI04339.1"/>
    </source>
</evidence>
<dbReference type="CDD" id="cd00635">
    <property type="entry name" value="PLPDE_III_YBL036c_like"/>
    <property type="match status" value="1"/>
</dbReference>
<evidence type="ECO:0000259" key="5">
    <source>
        <dbReference type="Pfam" id="PF01168"/>
    </source>
</evidence>
<sequence>MTGQPPAVDLEARLTRVRARIAEAAAAAGRAPADVRLIGVTKTHPPELGRAAVAAGLVSLGENRVQELLAKLPQVPGAQWHLVGNLQRNKVKDVVGRAVLVHTLDRRSLADALSRRAEQQGTVQRVLVQVNVADDPAKHGCPCDETLALVAYARDLPHLVVEGLMTVPPLPAGDDDPSEAARPHFATLRRLRDDARKRFPEVVHLSMGMSADLEAAVSEGATMIRIGTALFGPRQAGPWRPQEVGT</sequence>
<accession>A0A8J3A873</accession>